<dbReference type="Proteomes" id="UP000030700">
    <property type="component" value="Unassembled WGS sequence"/>
</dbReference>
<name>A0A0S6W3Y4_9BACT</name>
<keyword evidence="2" id="KW-0378">Hydrolase</keyword>
<evidence type="ECO:0000313" key="3">
    <source>
        <dbReference type="EMBL" id="GAK53052.1"/>
    </source>
</evidence>
<accession>A0A0S6W3Y4</accession>
<proteinExistence type="inferred from homology"/>
<evidence type="ECO:0000256" key="2">
    <source>
        <dbReference type="RuleBase" id="RU363015"/>
    </source>
</evidence>
<keyword evidence="4" id="KW-1185">Reference proteome</keyword>
<dbReference type="HOGENOM" id="CLU_058336_4_2_0"/>
<dbReference type="InterPro" id="IPR005269">
    <property type="entry name" value="LOG"/>
</dbReference>
<dbReference type="Pfam" id="PF03641">
    <property type="entry name" value="Lysine_decarbox"/>
    <property type="match status" value="1"/>
</dbReference>
<dbReference type="AlphaFoldDB" id="A0A0S6W3Y4"/>
<dbReference type="STRING" id="1499966.U14_04311"/>
<comment type="similarity">
    <text evidence="1 2">Belongs to the LOG family.</text>
</comment>
<reference evidence="3" key="1">
    <citation type="journal article" date="2015" name="PeerJ">
        <title>First genomic representation of candidate bacterial phylum KSB3 points to enhanced environmental sensing as a trigger of wastewater bulking.</title>
        <authorList>
            <person name="Sekiguchi Y."/>
            <person name="Ohashi A."/>
            <person name="Parks D.H."/>
            <person name="Yamauchi T."/>
            <person name="Tyson G.W."/>
            <person name="Hugenholtz P."/>
        </authorList>
    </citation>
    <scope>NUCLEOTIDE SEQUENCE [LARGE SCALE GENOMIC DNA]</scope>
</reference>
<dbReference type="EC" id="3.2.2.n1" evidence="2"/>
<dbReference type="PANTHER" id="PTHR31223">
    <property type="entry name" value="LOG FAMILY PROTEIN YJL055W"/>
    <property type="match status" value="1"/>
</dbReference>
<gene>
    <name evidence="3" type="ORF">U14_04311</name>
</gene>
<dbReference type="GO" id="GO:0005829">
    <property type="term" value="C:cytosol"/>
    <property type="evidence" value="ECO:0007669"/>
    <property type="project" value="TreeGrafter"/>
</dbReference>
<dbReference type="SUPFAM" id="SSF102405">
    <property type="entry name" value="MCP/YpsA-like"/>
    <property type="match status" value="1"/>
</dbReference>
<dbReference type="EMBL" id="DF820459">
    <property type="protein sequence ID" value="GAK53052.1"/>
    <property type="molecule type" value="Genomic_DNA"/>
</dbReference>
<dbReference type="InterPro" id="IPR031100">
    <property type="entry name" value="LOG_fam"/>
</dbReference>
<evidence type="ECO:0000256" key="1">
    <source>
        <dbReference type="ARBA" id="ARBA00006763"/>
    </source>
</evidence>
<dbReference type="Gene3D" id="3.40.50.450">
    <property type="match status" value="1"/>
</dbReference>
<sequence>MKRICVFCGSSPGTKQEYLEMARALGSALVERGIGLVYGGGKLGMMGEIARSVFQQGGDVIGVIPRSLFEKEVAFNDLPDLRVVNSMHERKALMADLADGFIALPGGLGTIEEFFEVLTWAQLGIHRKPCGLLNVCGYYDDLIRFVRHAVAHQFVRETDGQLVLMDAQPAGLLEQMLAYSPPHVDKAAWALELSQA</sequence>
<keyword evidence="2" id="KW-0203">Cytokinin biosynthesis</keyword>
<organism evidence="3">
    <name type="scientific">Candidatus Moduliflexus flocculans</name>
    <dbReference type="NCBI Taxonomy" id="1499966"/>
    <lineage>
        <taxon>Bacteria</taxon>
        <taxon>Candidatus Moduliflexota</taxon>
        <taxon>Candidatus Moduliflexia</taxon>
        <taxon>Candidatus Moduliflexales</taxon>
        <taxon>Candidatus Moduliflexaceae</taxon>
    </lineage>
</organism>
<dbReference type="GO" id="GO:0016799">
    <property type="term" value="F:hydrolase activity, hydrolyzing N-glycosyl compounds"/>
    <property type="evidence" value="ECO:0007669"/>
    <property type="project" value="TreeGrafter"/>
</dbReference>
<evidence type="ECO:0000313" key="4">
    <source>
        <dbReference type="Proteomes" id="UP000030700"/>
    </source>
</evidence>
<dbReference type="NCBIfam" id="TIGR00730">
    <property type="entry name" value="Rossman fold protein, TIGR00730 family"/>
    <property type="match status" value="1"/>
</dbReference>
<dbReference type="PANTHER" id="PTHR31223:SF70">
    <property type="entry name" value="LOG FAMILY PROTEIN YJL055W"/>
    <property type="match status" value="1"/>
</dbReference>
<protein>
    <recommendedName>
        <fullName evidence="2">Cytokinin riboside 5'-monophosphate phosphoribohydrolase</fullName>
        <ecNumber evidence="2">3.2.2.n1</ecNumber>
    </recommendedName>
</protein>
<dbReference type="GO" id="GO:0009691">
    <property type="term" value="P:cytokinin biosynthetic process"/>
    <property type="evidence" value="ECO:0007669"/>
    <property type="project" value="UniProtKB-UniRule"/>
</dbReference>